<evidence type="ECO:0000256" key="3">
    <source>
        <dbReference type="ARBA" id="ARBA00022475"/>
    </source>
</evidence>
<keyword evidence="7 8" id="KW-0472">Membrane</keyword>
<proteinExistence type="inferred from homology"/>
<reference evidence="10" key="1">
    <citation type="submission" date="2023-03" db="EMBL/GenBank/DDBJ databases">
        <title>Chitinimonas shenzhenensis gen. nov., sp. nov., a novel member of family Burkholderiaceae isolated from activated sludge collected in Shen Zhen, China.</title>
        <authorList>
            <person name="Wang X."/>
        </authorList>
    </citation>
    <scope>NUCLEOTIDE SEQUENCE</scope>
    <source>
        <strain evidence="10">DQS-5</strain>
    </source>
</reference>
<dbReference type="RefSeq" id="WP_284099263.1">
    <property type="nucleotide sequence ID" value="NZ_JARRAF010000002.1"/>
</dbReference>
<evidence type="ECO:0000256" key="5">
    <source>
        <dbReference type="ARBA" id="ARBA00022692"/>
    </source>
</evidence>
<evidence type="ECO:0000256" key="6">
    <source>
        <dbReference type="ARBA" id="ARBA00022989"/>
    </source>
</evidence>
<comment type="similarity">
    <text evidence="2">Belongs to the bacterial sugar transferase family.</text>
</comment>
<sequence>MIQRLAKRLLDIIGAGILLILLLPVFMVVSLIIRSHGGTAIFGHKRVGRAGQPFVCYKFRTMIPNADQRLKELLAHDPAAREEWERDFKLKDDPRITPIGAILRQTSLDELPQLWNVLIGDMSLVGPRPIVEAEMPRYGADIDLYLSVRPGLTGLWQVSGRNNMSYTERVALDSYYVNNWSLFGDIKIIFKTALVVVRGDGAY</sequence>
<evidence type="ECO:0000259" key="9">
    <source>
        <dbReference type="Pfam" id="PF02397"/>
    </source>
</evidence>
<comment type="subcellular location">
    <subcellularLocation>
        <location evidence="1">Cell membrane</location>
    </subcellularLocation>
</comment>
<protein>
    <submittedName>
        <fullName evidence="10">Sugar transferase</fullName>
    </submittedName>
</protein>
<name>A0ABT7DSD3_9NEIS</name>
<keyword evidence="4 10" id="KW-0808">Transferase</keyword>
<dbReference type="EMBL" id="JARRAF010000002">
    <property type="protein sequence ID" value="MDK2122977.1"/>
    <property type="molecule type" value="Genomic_DNA"/>
</dbReference>
<evidence type="ECO:0000313" key="10">
    <source>
        <dbReference type="EMBL" id="MDK2122977.1"/>
    </source>
</evidence>
<comment type="caution">
    <text evidence="10">The sequence shown here is derived from an EMBL/GenBank/DDBJ whole genome shotgun (WGS) entry which is preliminary data.</text>
</comment>
<feature type="domain" description="Bacterial sugar transferase" evidence="9">
    <location>
        <begin position="7"/>
        <end position="197"/>
    </location>
</feature>
<dbReference type="Proteomes" id="UP001172778">
    <property type="component" value="Unassembled WGS sequence"/>
</dbReference>
<keyword evidence="11" id="KW-1185">Reference proteome</keyword>
<evidence type="ECO:0000256" key="7">
    <source>
        <dbReference type="ARBA" id="ARBA00023136"/>
    </source>
</evidence>
<evidence type="ECO:0000256" key="2">
    <source>
        <dbReference type="ARBA" id="ARBA00006464"/>
    </source>
</evidence>
<evidence type="ECO:0000256" key="4">
    <source>
        <dbReference type="ARBA" id="ARBA00022679"/>
    </source>
</evidence>
<organism evidence="10 11">
    <name type="scientific">Parachitinimonas caeni</name>
    <dbReference type="NCBI Taxonomy" id="3031301"/>
    <lineage>
        <taxon>Bacteria</taxon>
        <taxon>Pseudomonadati</taxon>
        <taxon>Pseudomonadota</taxon>
        <taxon>Betaproteobacteria</taxon>
        <taxon>Neisseriales</taxon>
        <taxon>Chitinibacteraceae</taxon>
        <taxon>Parachitinimonas</taxon>
    </lineage>
</organism>
<keyword evidence="5 8" id="KW-0812">Transmembrane</keyword>
<dbReference type="PANTHER" id="PTHR30576:SF4">
    <property type="entry name" value="UNDECAPRENYL-PHOSPHATE GALACTOSE PHOSPHOTRANSFERASE"/>
    <property type="match status" value="1"/>
</dbReference>
<dbReference type="InterPro" id="IPR003362">
    <property type="entry name" value="Bact_transf"/>
</dbReference>
<dbReference type="PANTHER" id="PTHR30576">
    <property type="entry name" value="COLANIC BIOSYNTHESIS UDP-GLUCOSE LIPID CARRIER TRANSFERASE"/>
    <property type="match status" value="1"/>
</dbReference>
<evidence type="ECO:0000313" key="11">
    <source>
        <dbReference type="Proteomes" id="UP001172778"/>
    </source>
</evidence>
<gene>
    <name evidence="10" type="ORF">PZA18_02800</name>
</gene>
<keyword evidence="6 8" id="KW-1133">Transmembrane helix</keyword>
<dbReference type="Pfam" id="PF02397">
    <property type="entry name" value="Bac_transf"/>
    <property type="match status" value="1"/>
</dbReference>
<feature type="transmembrane region" description="Helical" evidence="8">
    <location>
        <begin position="12"/>
        <end position="33"/>
    </location>
</feature>
<accession>A0ABT7DSD3</accession>
<dbReference type="GO" id="GO:0016740">
    <property type="term" value="F:transferase activity"/>
    <property type="evidence" value="ECO:0007669"/>
    <property type="project" value="UniProtKB-KW"/>
</dbReference>
<evidence type="ECO:0000256" key="8">
    <source>
        <dbReference type="SAM" id="Phobius"/>
    </source>
</evidence>
<evidence type="ECO:0000256" key="1">
    <source>
        <dbReference type="ARBA" id="ARBA00004236"/>
    </source>
</evidence>
<keyword evidence="3" id="KW-1003">Cell membrane</keyword>